<dbReference type="AlphaFoldDB" id="A0A916Y004"/>
<dbReference type="PANTHER" id="PTHR37315">
    <property type="entry name" value="UPF0311 PROTEIN BLR7842"/>
    <property type="match status" value="1"/>
</dbReference>
<dbReference type="EMBL" id="BMHO01000001">
    <property type="protein sequence ID" value="GGD24321.1"/>
    <property type="molecule type" value="Genomic_DNA"/>
</dbReference>
<keyword evidence="3" id="KW-1185">Reference proteome</keyword>
<dbReference type="Pfam" id="PF11578">
    <property type="entry name" value="DUF3237"/>
    <property type="match status" value="1"/>
</dbReference>
<proteinExistence type="inferred from homology"/>
<dbReference type="RefSeq" id="WP_188710319.1">
    <property type="nucleotide sequence ID" value="NZ_BMHO01000001.1"/>
</dbReference>
<evidence type="ECO:0000313" key="3">
    <source>
        <dbReference type="Proteomes" id="UP000633205"/>
    </source>
</evidence>
<comment type="similarity">
    <text evidence="1">Belongs to the UPF0311 family.</text>
</comment>
<dbReference type="Proteomes" id="UP000633205">
    <property type="component" value="Unassembled WGS sequence"/>
</dbReference>
<dbReference type="Gene3D" id="2.40.160.20">
    <property type="match status" value="1"/>
</dbReference>
<organism evidence="2 3">
    <name type="scientific">Microbacterium faecale</name>
    <dbReference type="NCBI Taxonomy" id="1804630"/>
    <lineage>
        <taxon>Bacteria</taxon>
        <taxon>Bacillati</taxon>
        <taxon>Actinomycetota</taxon>
        <taxon>Actinomycetes</taxon>
        <taxon>Micrococcales</taxon>
        <taxon>Microbacteriaceae</taxon>
        <taxon>Microbacterium</taxon>
    </lineage>
</organism>
<dbReference type="InterPro" id="IPR020915">
    <property type="entry name" value="UPF0311"/>
</dbReference>
<reference evidence="2" key="2">
    <citation type="submission" date="2020-09" db="EMBL/GenBank/DDBJ databases">
        <authorList>
            <person name="Sun Q."/>
            <person name="Zhou Y."/>
        </authorList>
    </citation>
    <scope>NUCLEOTIDE SEQUENCE</scope>
    <source>
        <strain evidence="2">CGMCC 1.15152</strain>
    </source>
</reference>
<comment type="caution">
    <text evidence="2">The sequence shown here is derived from an EMBL/GenBank/DDBJ whole genome shotgun (WGS) entry which is preliminary data.</text>
</comment>
<gene>
    <name evidence="2" type="ORF">GCM10010915_00370</name>
</gene>
<dbReference type="PANTHER" id="PTHR37315:SF1">
    <property type="entry name" value="UPF0311 PROTEIN BLR7842"/>
    <property type="match status" value="1"/>
</dbReference>
<sequence>MTRDSAAPAAPTLRHVSTIAIEVDEPIDLGEGADGWRRIIPILSGTAIGEISGRVLPGGADFQSRRPDGVTELEARYPIETEDGTRLEVINEAIRAGSAEDIQRLMVGEPVDPARIYFRGTPRLRAPEGPWEWVNRTLFVATGVRRPDAVELTVFAIE</sequence>
<reference evidence="2" key="1">
    <citation type="journal article" date="2014" name="Int. J. Syst. Evol. Microbiol.">
        <title>Complete genome sequence of Corynebacterium casei LMG S-19264T (=DSM 44701T), isolated from a smear-ripened cheese.</title>
        <authorList>
            <consortium name="US DOE Joint Genome Institute (JGI-PGF)"/>
            <person name="Walter F."/>
            <person name="Albersmeier A."/>
            <person name="Kalinowski J."/>
            <person name="Ruckert C."/>
        </authorList>
    </citation>
    <scope>NUCLEOTIDE SEQUENCE</scope>
    <source>
        <strain evidence="2">CGMCC 1.15152</strain>
    </source>
</reference>
<name>A0A916Y004_9MICO</name>
<accession>A0A916Y004</accession>
<protein>
    <recommendedName>
        <fullName evidence="1">UPF0311 protein GCM10010915_00370</fullName>
    </recommendedName>
</protein>
<dbReference type="HAMAP" id="MF_00775">
    <property type="entry name" value="UPF0311"/>
    <property type="match status" value="1"/>
</dbReference>
<evidence type="ECO:0000256" key="1">
    <source>
        <dbReference type="HAMAP-Rule" id="MF_00775"/>
    </source>
</evidence>
<evidence type="ECO:0000313" key="2">
    <source>
        <dbReference type="EMBL" id="GGD24321.1"/>
    </source>
</evidence>